<evidence type="ECO:0000256" key="1">
    <source>
        <dbReference type="SAM" id="MobiDB-lite"/>
    </source>
</evidence>
<feature type="region of interest" description="Disordered" evidence="1">
    <location>
        <begin position="1"/>
        <end position="22"/>
    </location>
</feature>
<sequence length="104" mass="10821">MADHFTGTPAPVPPPALPAPLSDETRGLVLQLADGLSRLRPEAAMSDGIRLARALVLAEQLHGPTEAAYTAEQALLAALPPVQPGQTRGEYAAQLHLIAQGVTL</sequence>
<gene>
    <name evidence="2" type="ORF">VO63_19145</name>
</gene>
<dbReference type="Proteomes" id="UP000265325">
    <property type="component" value="Unassembled WGS sequence"/>
</dbReference>
<dbReference type="RefSeq" id="WP_046909059.1">
    <property type="nucleotide sequence ID" value="NZ_BAAAXG010000026.1"/>
</dbReference>
<dbReference type="EMBL" id="LAQS01000028">
    <property type="protein sequence ID" value="KKZ72297.1"/>
    <property type="molecule type" value="Genomic_DNA"/>
</dbReference>
<reference evidence="2 3" key="1">
    <citation type="submission" date="2015-05" db="EMBL/GenBank/DDBJ databases">
        <title>Draft Genome assembly of Streptomyces showdoensis.</title>
        <authorList>
            <person name="Thapa K.K."/>
            <person name="Metsa-Ketela M."/>
        </authorList>
    </citation>
    <scope>NUCLEOTIDE SEQUENCE [LARGE SCALE GENOMIC DNA]</scope>
    <source>
        <strain evidence="2 3">ATCC 15227</strain>
    </source>
</reference>
<dbReference type="AlphaFoldDB" id="A0A2P2GLB1"/>
<protein>
    <submittedName>
        <fullName evidence="2">Uncharacterized protein</fullName>
    </submittedName>
</protein>
<keyword evidence="3" id="KW-1185">Reference proteome</keyword>
<evidence type="ECO:0000313" key="2">
    <source>
        <dbReference type="EMBL" id="KKZ72297.1"/>
    </source>
</evidence>
<dbReference type="OrthoDB" id="4240642at2"/>
<accession>A0A2P2GLB1</accession>
<organism evidence="2 3">
    <name type="scientific">Streptomyces showdoensis</name>
    <dbReference type="NCBI Taxonomy" id="68268"/>
    <lineage>
        <taxon>Bacteria</taxon>
        <taxon>Bacillati</taxon>
        <taxon>Actinomycetota</taxon>
        <taxon>Actinomycetes</taxon>
        <taxon>Kitasatosporales</taxon>
        <taxon>Streptomycetaceae</taxon>
        <taxon>Streptomyces</taxon>
    </lineage>
</organism>
<evidence type="ECO:0000313" key="3">
    <source>
        <dbReference type="Proteomes" id="UP000265325"/>
    </source>
</evidence>
<proteinExistence type="predicted"/>
<comment type="caution">
    <text evidence="2">The sequence shown here is derived from an EMBL/GenBank/DDBJ whole genome shotgun (WGS) entry which is preliminary data.</text>
</comment>
<name>A0A2P2GLB1_STREW</name>